<gene>
    <name evidence="1" type="ORF">SMSP2_02586</name>
</gene>
<evidence type="ECO:0000313" key="2">
    <source>
        <dbReference type="Proteomes" id="UP000188181"/>
    </source>
</evidence>
<name>A0A1Q2MHL9_9BACT</name>
<dbReference type="KEGG" id="pbas:SMSP2_02586"/>
<dbReference type="EMBL" id="CP019646">
    <property type="protein sequence ID" value="AQQ72205.1"/>
    <property type="molecule type" value="Genomic_DNA"/>
</dbReference>
<keyword evidence="2" id="KW-1185">Reference proteome</keyword>
<proteinExistence type="predicted"/>
<protein>
    <submittedName>
        <fullName evidence="1">Uncharacterized protein</fullName>
    </submittedName>
</protein>
<dbReference type="AlphaFoldDB" id="A0A1Q2MHL9"/>
<accession>A0A1Q2MHL9</accession>
<organism evidence="1 2">
    <name type="scientific">Limihaloglobus sulfuriphilus</name>
    <dbReference type="NCBI Taxonomy" id="1851148"/>
    <lineage>
        <taxon>Bacteria</taxon>
        <taxon>Pseudomonadati</taxon>
        <taxon>Planctomycetota</taxon>
        <taxon>Phycisphaerae</taxon>
        <taxon>Sedimentisphaerales</taxon>
        <taxon>Sedimentisphaeraceae</taxon>
        <taxon>Limihaloglobus</taxon>
    </lineage>
</organism>
<evidence type="ECO:0000313" key="1">
    <source>
        <dbReference type="EMBL" id="AQQ72205.1"/>
    </source>
</evidence>
<dbReference type="Proteomes" id="UP000188181">
    <property type="component" value="Chromosome"/>
</dbReference>
<reference evidence="2" key="1">
    <citation type="submission" date="2017-02" db="EMBL/GenBank/DDBJ databases">
        <title>Comparative genomics and description of representatives of a novel lineage of planctomycetes thriving in anoxic sediments.</title>
        <authorList>
            <person name="Spring S."/>
            <person name="Bunk B."/>
            <person name="Sproer C."/>
        </authorList>
    </citation>
    <scope>NUCLEOTIDE SEQUENCE [LARGE SCALE GENOMIC DNA]</scope>
    <source>
        <strain evidence="2">SM-Chi-D1</strain>
    </source>
</reference>
<sequence length="125" mass="14820">MHYLSQFIFFISGSKFAYDFNVFLYSLNEIRRTSLFRTQQDIPGAVNWHHLIILNPVLINPYRERIPAELICRQAVFSANRGFVVPTEKLQFFICKDLREFTAEVGTADLPVVNLWKMEYFFIYL</sequence>